<dbReference type="InterPro" id="IPR029510">
    <property type="entry name" value="Ald_DH_CS_GLU"/>
</dbReference>
<dbReference type="Gene3D" id="3.40.309.10">
    <property type="entry name" value="Aldehyde Dehydrogenase, Chain A, domain 2"/>
    <property type="match status" value="1"/>
</dbReference>
<keyword evidence="1 3" id="KW-0560">Oxidoreductase</keyword>
<feature type="domain" description="Aldehyde dehydrogenase" evidence="4">
    <location>
        <begin position="16"/>
        <end position="478"/>
    </location>
</feature>
<dbReference type="InterPro" id="IPR016161">
    <property type="entry name" value="Ald_DH/histidinol_DH"/>
</dbReference>
<dbReference type="InterPro" id="IPR016163">
    <property type="entry name" value="Ald_DH_C"/>
</dbReference>
<organism evidence="5 6">
    <name type="scientific">Pararhodobacter zhoushanensis</name>
    <dbReference type="NCBI Taxonomy" id="2479545"/>
    <lineage>
        <taxon>Bacteria</taxon>
        <taxon>Pseudomonadati</taxon>
        <taxon>Pseudomonadota</taxon>
        <taxon>Alphaproteobacteria</taxon>
        <taxon>Rhodobacterales</taxon>
        <taxon>Paracoccaceae</taxon>
        <taxon>Pararhodobacter</taxon>
    </lineage>
</organism>
<dbReference type="InterPro" id="IPR016162">
    <property type="entry name" value="Ald_DH_N"/>
</dbReference>
<keyword evidence="6" id="KW-1185">Reference proteome</keyword>
<dbReference type="Gene3D" id="3.40.605.10">
    <property type="entry name" value="Aldehyde Dehydrogenase, Chain A, domain 1"/>
    <property type="match status" value="1"/>
</dbReference>
<sequence length="496" mass="52692">MTHDLPDGRLFIGGEWETGTGAEITSIFPADGSVNRVLKGASRADGERAIARALKAQADPAWRGLKPHERARYLHRIADGIDANAQRIAFIQTRDTGKTLRETSALVASAAATFRYMAAALETLDDSLTSPRGDYLTMSVHEPLGLVAAITPWNSPIASDAQKVAPALAAGNAVLLKPASWSPLVSLELARIVEEAGLPKGLFSVLPGAGREIGNLLVEHPAIAKVSFTGGTSTGRTLARQAAEKLMPVSLELGGKSPTIVFADADQELAVAGILFGVFSSSGQSCIAGSRLFVQRAIYDQFVTRLVAATKALVVGDPLDPATQVAPLVHPDHRSAVAAHVAQAVADGATVLCGGFAPEGGIYDAGSYYMPTILSNVTNTDRICREEVFGPVLVVLPFDEEADVIAQGNDNDYGLACGLWTRDFPRAYRVARAITTGTVWINTYKQFSISTPFGGEKDAGMGREKGREGIRAYMAQKSLYVDLTGRPHPWARLQEG</sequence>
<evidence type="ECO:0000256" key="1">
    <source>
        <dbReference type="ARBA" id="ARBA00023002"/>
    </source>
</evidence>
<feature type="active site" evidence="2">
    <location>
        <position position="252"/>
    </location>
</feature>
<dbReference type="SUPFAM" id="SSF53720">
    <property type="entry name" value="ALDH-like"/>
    <property type="match status" value="1"/>
</dbReference>
<dbReference type="Pfam" id="PF00171">
    <property type="entry name" value="Aldedh"/>
    <property type="match status" value="1"/>
</dbReference>
<dbReference type="PROSITE" id="PS00687">
    <property type="entry name" value="ALDEHYDE_DEHYDR_GLU"/>
    <property type="match status" value="1"/>
</dbReference>
<comment type="caution">
    <text evidence="5">The sequence shown here is derived from an EMBL/GenBank/DDBJ whole genome shotgun (WGS) entry which is preliminary data.</text>
</comment>
<evidence type="ECO:0000259" key="4">
    <source>
        <dbReference type="Pfam" id="PF00171"/>
    </source>
</evidence>
<dbReference type="InterPro" id="IPR016160">
    <property type="entry name" value="Ald_DH_CS_CYS"/>
</dbReference>
<dbReference type="RefSeq" id="WP_264504323.1">
    <property type="nucleotide sequence ID" value="NZ_JAPDFL010000001.1"/>
</dbReference>
<accession>A0ABT3GUG6</accession>
<evidence type="ECO:0000256" key="2">
    <source>
        <dbReference type="PROSITE-ProRule" id="PRU10007"/>
    </source>
</evidence>
<dbReference type="InterPro" id="IPR015590">
    <property type="entry name" value="Aldehyde_DH_dom"/>
</dbReference>
<dbReference type="Proteomes" id="UP001208938">
    <property type="component" value="Unassembled WGS sequence"/>
</dbReference>
<gene>
    <name evidence="5" type="ORF">OKW52_02555</name>
</gene>
<dbReference type="CDD" id="cd07114">
    <property type="entry name" value="ALDH_DhaS"/>
    <property type="match status" value="1"/>
</dbReference>
<comment type="similarity">
    <text evidence="3">Belongs to the aldehyde dehydrogenase family.</text>
</comment>
<evidence type="ECO:0000256" key="3">
    <source>
        <dbReference type="RuleBase" id="RU003345"/>
    </source>
</evidence>
<dbReference type="PROSITE" id="PS00070">
    <property type="entry name" value="ALDEHYDE_DEHYDR_CYS"/>
    <property type="match status" value="1"/>
</dbReference>
<protein>
    <submittedName>
        <fullName evidence="5">Aldehyde dehydrogenase</fullName>
    </submittedName>
</protein>
<dbReference type="EMBL" id="JAPDFL010000001">
    <property type="protein sequence ID" value="MCW1931178.1"/>
    <property type="molecule type" value="Genomic_DNA"/>
</dbReference>
<dbReference type="PANTHER" id="PTHR11699">
    <property type="entry name" value="ALDEHYDE DEHYDROGENASE-RELATED"/>
    <property type="match status" value="1"/>
</dbReference>
<name>A0ABT3GUG6_9RHOB</name>
<proteinExistence type="inferred from homology"/>
<reference evidence="5 6" key="1">
    <citation type="submission" date="2022-10" db="EMBL/GenBank/DDBJ databases">
        <title>Pararhodobacter sp. nov., isolated from marine algae.</title>
        <authorList>
            <person name="Choi B.J."/>
            <person name="Kim J.M."/>
            <person name="Lee J.K."/>
            <person name="Choi D.G."/>
            <person name="Jeon C.O."/>
        </authorList>
    </citation>
    <scope>NUCLEOTIDE SEQUENCE [LARGE SCALE GENOMIC DNA]</scope>
    <source>
        <strain evidence="5 6">ZQ420</strain>
    </source>
</reference>
<evidence type="ECO:0000313" key="5">
    <source>
        <dbReference type="EMBL" id="MCW1931178.1"/>
    </source>
</evidence>
<evidence type="ECO:0000313" key="6">
    <source>
        <dbReference type="Proteomes" id="UP001208938"/>
    </source>
</evidence>